<accession>K1XN41</accession>
<dbReference type="RefSeq" id="XP_007295999.1">
    <property type="nucleotide sequence ID" value="XM_007295937.1"/>
</dbReference>
<sequence length="401" mass="44146">MPQSGANNYLEKARILLQAKKANGGFDESHEEGISHLVNVPYHTTLRTSAALKALKGIRKVHTIDLATATTALERVCQEVPNKITLKLGVKRGRTADTTPIPTPALKKTKFEPLEPLTASTKQEWERLPDTSDRVYNAAAAQLLALSRRYAGVSGPKFASAACRAWIKERQVKDAERKEIMGGNVQPLMVKGAGKQGKAAGTFPGDHEPKERVEAYEKCVQRGSQSPAPSATEWRGNFPAWDPQRAEYTPWKKAEKAFHVATKALEEKAKVVTATREMEARLAGRALPRTCRVLSAIPHHTRFLLRSQCGDGLGRVNCSPRPAVESLQRYHSGTVGRSKLSEKLKLRHRDHRAVVKVTGEEKPAQKSRIIILKANPRGPASSPPPPPAPRKIRLIVKRPSS</sequence>
<evidence type="ECO:0000313" key="2">
    <source>
        <dbReference type="EMBL" id="EKD13909.1"/>
    </source>
</evidence>
<feature type="compositionally biased region" description="Basic residues" evidence="1">
    <location>
        <begin position="390"/>
        <end position="401"/>
    </location>
</feature>
<keyword evidence="3" id="KW-1185">Reference proteome</keyword>
<proteinExistence type="predicted"/>
<evidence type="ECO:0000313" key="3">
    <source>
        <dbReference type="Proteomes" id="UP000006753"/>
    </source>
</evidence>
<dbReference type="InParanoid" id="K1XN41"/>
<dbReference type="OrthoDB" id="10313059at2759"/>
<dbReference type="AlphaFoldDB" id="K1XN41"/>
<protein>
    <submittedName>
        <fullName evidence="2">Uncharacterized protein</fullName>
    </submittedName>
</protein>
<organism evidence="2 3">
    <name type="scientific">Marssonina brunnea f. sp. multigermtubi (strain MB_m1)</name>
    <name type="common">Marssonina leaf spot fungus</name>
    <dbReference type="NCBI Taxonomy" id="1072389"/>
    <lineage>
        <taxon>Eukaryota</taxon>
        <taxon>Fungi</taxon>
        <taxon>Dikarya</taxon>
        <taxon>Ascomycota</taxon>
        <taxon>Pezizomycotina</taxon>
        <taxon>Leotiomycetes</taxon>
        <taxon>Helotiales</taxon>
        <taxon>Drepanopezizaceae</taxon>
        <taxon>Drepanopeziza</taxon>
    </lineage>
</organism>
<dbReference type="GeneID" id="18764045"/>
<dbReference type="EMBL" id="JH921448">
    <property type="protein sequence ID" value="EKD13909.1"/>
    <property type="molecule type" value="Genomic_DNA"/>
</dbReference>
<gene>
    <name evidence="2" type="ORF">MBM_08110</name>
</gene>
<feature type="region of interest" description="Disordered" evidence="1">
    <location>
        <begin position="364"/>
        <end position="401"/>
    </location>
</feature>
<dbReference type="Proteomes" id="UP000006753">
    <property type="component" value="Unassembled WGS sequence"/>
</dbReference>
<dbReference type="KEGG" id="mbe:MBM_08110"/>
<reference evidence="2 3" key="1">
    <citation type="journal article" date="2012" name="BMC Genomics">
        <title>Sequencing the genome of Marssonina brunnea reveals fungus-poplar co-evolution.</title>
        <authorList>
            <person name="Zhu S."/>
            <person name="Cao Y.-Z."/>
            <person name="Jiang C."/>
            <person name="Tan B.-Y."/>
            <person name="Wang Z."/>
            <person name="Feng S."/>
            <person name="Zhang L."/>
            <person name="Su X.-H."/>
            <person name="Brejova B."/>
            <person name="Vinar T."/>
            <person name="Xu M."/>
            <person name="Wang M.-X."/>
            <person name="Zhang S.-G."/>
            <person name="Huang M.-R."/>
            <person name="Wu R."/>
            <person name="Zhou Y."/>
        </authorList>
    </citation>
    <scope>NUCLEOTIDE SEQUENCE [LARGE SCALE GENOMIC DNA]</scope>
    <source>
        <strain evidence="2 3">MB_m1</strain>
    </source>
</reference>
<evidence type="ECO:0000256" key="1">
    <source>
        <dbReference type="SAM" id="MobiDB-lite"/>
    </source>
</evidence>
<name>K1XN41_MARBU</name>
<dbReference type="HOGENOM" id="CLU_687119_0_0_1"/>